<comment type="similarity">
    <text evidence="2">Belongs to the DEFL family.</text>
</comment>
<organism evidence="7 8">
    <name type="scientific">Capsella rubella</name>
    <dbReference type="NCBI Taxonomy" id="81985"/>
    <lineage>
        <taxon>Eukaryota</taxon>
        <taxon>Viridiplantae</taxon>
        <taxon>Streptophyta</taxon>
        <taxon>Embryophyta</taxon>
        <taxon>Tracheophyta</taxon>
        <taxon>Spermatophyta</taxon>
        <taxon>Magnoliopsida</taxon>
        <taxon>eudicotyledons</taxon>
        <taxon>Gunneridae</taxon>
        <taxon>Pentapetalae</taxon>
        <taxon>rosids</taxon>
        <taxon>malvids</taxon>
        <taxon>Brassicales</taxon>
        <taxon>Brassicaceae</taxon>
        <taxon>Camelineae</taxon>
        <taxon>Capsella</taxon>
    </lineage>
</organism>
<evidence type="ECO:0000313" key="7">
    <source>
        <dbReference type="EMBL" id="EOA31915.1"/>
    </source>
</evidence>
<dbReference type="AlphaFoldDB" id="R0I1Z1"/>
<keyword evidence="3" id="KW-0964">Secreted</keyword>
<evidence type="ECO:0000256" key="5">
    <source>
        <dbReference type="ARBA" id="ARBA00023157"/>
    </source>
</evidence>
<evidence type="ECO:0000256" key="4">
    <source>
        <dbReference type="ARBA" id="ARBA00022729"/>
    </source>
</evidence>
<dbReference type="GO" id="GO:0005576">
    <property type="term" value="C:extracellular region"/>
    <property type="evidence" value="ECO:0007669"/>
    <property type="project" value="UniProtKB-SubCell"/>
</dbReference>
<comment type="subcellular location">
    <subcellularLocation>
        <location evidence="1">Secreted</location>
    </subcellularLocation>
</comment>
<dbReference type="PANTHER" id="PTHR34450">
    <property type="entry name" value="DEFENSIN-LIKE PROTEIN 245-RELATED"/>
    <property type="match status" value="1"/>
</dbReference>
<name>R0I1Z1_9BRAS</name>
<dbReference type="KEGG" id="crb:17891359"/>
<dbReference type="Proteomes" id="UP000029121">
    <property type="component" value="Unassembled WGS sequence"/>
</dbReference>
<gene>
    <name evidence="7" type="ORF">CARUB_v10015145mg</name>
</gene>
<dbReference type="GO" id="GO:0007165">
    <property type="term" value="P:signal transduction"/>
    <property type="evidence" value="ECO:0007669"/>
    <property type="project" value="InterPro"/>
</dbReference>
<dbReference type="PANTHER" id="PTHR34450:SF5">
    <property type="entry name" value="DEFENSIN-LIKE PROTEIN 229-RELATED"/>
    <property type="match status" value="1"/>
</dbReference>
<dbReference type="Pfam" id="PF06876">
    <property type="entry name" value="SCRL"/>
    <property type="match status" value="1"/>
</dbReference>
<evidence type="ECO:0000256" key="2">
    <source>
        <dbReference type="ARBA" id="ARBA00006722"/>
    </source>
</evidence>
<keyword evidence="4 6" id="KW-0732">Signal</keyword>
<protein>
    <submittedName>
        <fullName evidence="7">Uncharacterized protein</fullName>
    </submittedName>
</protein>
<evidence type="ECO:0000256" key="3">
    <source>
        <dbReference type="ARBA" id="ARBA00022525"/>
    </source>
</evidence>
<dbReference type="EMBL" id="KB870807">
    <property type="protein sequence ID" value="EOA31915.1"/>
    <property type="molecule type" value="Genomic_DNA"/>
</dbReference>
<dbReference type="InterPro" id="IPR010682">
    <property type="entry name" value="SCRL"/>
</dbReference>
<evidence type="ECO:0000256" key="6">
    <source>
        <dbReference type="SAM" id="SignalP"/>
    </source>
</evidence>
<evidence type="ECO:0000313" key="8">
    <source>
        <dbReference type="Proteomes" id="UP000029121"/>
    </source>
</evidence>
<dbReference type="OrthoDB" id="1022253at2759"/>
<sequence>MKSSTLFMFSCLLMFCVLNHVKQVRSGVSSTKAKKVCTKSQVFEKNCGLDGNKTCIKGFNKIKQYPFHCDCDLYIPTESKRLCTCKFPTTPC</sequence>
<keyword evidence="5" id="KW-1015">Disulfide bond</keyword>
<feature type="chain" id="PRO_5004342099" evidence="6">
    <location>
        <begin position="27"/>
        <end position="92"/>
    </location>
</feature>
<reference evidence="8" key="1">
    <citation type="journal article" date="2013" name="Nat. Genet.">
        <title>The Capsella rubella genome and the genomic consequences of rapid mating system evolution.</title>
        <authorList>
            <person name="Slotte T."/>
            <person name="Hazzouri K.M."/>
            <person name="Agren J.A."/>
            <person name="Koenig D."/>
            <person name="Maumus F."/>
            <person name="Guo Y.L."/>
            <person name="Steige K."/>
            <person name="Platts A.E."/>
            <person name="Escobar J.S."/>
            <person name="Newman L.K."/>
            <person name="Wang W."/>
            <person name="Mandakova T."/>
            <person name="Vello E."/>
            <person name="Smith L.M."/>
            <person name="Henz S.R."/>
            <person name="Steffen J."/>
            <person name="Takuno S."/>
            <person name="Brandvain Y."/>
            <person name="Coop G."/>
            <person name="Andolfatto P."/>
            <person name="Hu T.T."/>
            <person name="Blanchette M."/>
            <person name="Clark R.M."/>
            <person name="Quesneville H."/>
            <person name="Nordborg M."/>
            <person name="Gaut B.S."/>
            <person name="Lysak M.A."/>
            <person name="Jenkins J."/>
            <person name="Grimwood J."/>
            <person name="Chapman J."/>
            <person name="Prochnik S."/>
            <person name="Shu S."/>
            <person name="Rokhsar D."/>
            <person name="Schmutz J."/>
            <person name="Weigel D."/>
            <person name="Wright S.I."/>
        </authorList>
    </citation>
    <scope>NUCLEOTIDE SEQUENCE [LARGE SCALE GENOMIC DNA]</scope>
    <source>
        <strain evidence="8">cv. Monte Gargano</strain>
    </source>
</reference>
<accession>R0I1Z1</accession>
<evidence type="ECO:0000256" key="1">
    <source>
        <dbReference type="ARBA" id="ARBA00004613"/>
    </source>
</evidence>
<keyword evidence="8" id="KW-1185">Reference proteome</keyword>
<feature type="signal peptide" evidence="6">
    <location>
        <begin position="1"/>
        <end position="26"/>
    </location>
</feature>
<proteinExistence type="inferred from homology"/>